<evidence type="ECO:0000259" key="4">
    <source>
        <dbReference type="Pfam" id="PF17764"/>
    </source>
</evidence>
<dbReference type="GO" id="GO:0003677">
    <property type="term" value="F:DNA binding"/>
    <property type="evidence" value="ECO:0007669"/>
    <property type="project" value="UniProtKB-KW"/>
</dbReference>
<dbReference type="AlphaFoldDB" id="A0A8J3F0R9"/>
<reference evidence="5" key="1">
    <citation type="journal article" date="2014" name="Int. J. Syst. Evol. Microbiol.">
        <title>Complete genome sequence of Corynebacterium casei LMG S-19264T (=DSM 44701T), isolated from a smear-ripened cheese.</title>
        <authorList>
            <consortium name="US DOE Joint Genome Institute (JGI-PGF)"/>
            <person name="Walter F."/>
            <person name="Albersmeier A."/>
            <person name="Kalinowski J."/>
            <person name="Ruckert C."/>
        </authorList>
    </citation>
    <scope>NUCLEOTIDE SEQUENCE</scope>
    <source>
        <strain evidence="5">CCM 8606</strain>
    </source>
</reference>
<dbReference type="InterPro" id="IPR042115">
    <property type="entry name" value="PriA_3primeBD_sf"/>
</dbReference>
<keyword evidence="2" id="KW-0067">ATP-binding</keyword>
<keyword evidence="3" id="KW-0238">DNA-binding</keyword>
<dbReference type="InterPro" id="IPR041222">
    <property type="entry name" value="PriA_3primeBD"/>
</dbReference>
<dbReference type="GO" id="GO:0006310">
    <property type="term" value="P:DNA recombination"/>
    <property type="evidence" value="ECO:0007669"/>
    <property type="project" value="TreeGrafter"/>
</dbReference>
<protein>
    <submittedName>
        <fullName evidence="5">Primosome assembly protein PriA</fullName>
    </submittedName>
</protein>
<accession>A0A8J3F0R9</accession>
<name>A0A8J3F0R9_9BIFI</name>
<comment type="caution">
    <text evidence="5">The sequence shown here is derived from an EMBL/GenBank/DDBJ whole genome shotgun (WGS) entry which is preliminary data.</text>
</comment>
<dbReference type="GO" id="GO:0006302">
    <property type="term" value="P:double-strand break repair"/>
    <property type="evidence" value="ECO:0007669"/>
    <property type="project" value="TreeGrafter"/>
</dbReference>
<evidence type="ECO:0000313" key="6">
    <source>
        <dbReference type="Proteomes" id="UP000619536"/>
    </source>
</evidence>
<evidence type="ECO:0000256" key="1">
    <source>
        <dbReference type="ARBA" id="ARBA00022741"/>
    </source>
</evidence>
<keyword evidence="1" id="KW-0547">Nucleotide-binding</keyword>
<evidence type="ECO:0000313" key="5">
    <source>
        <dbReference type="EMBL" id="GGI12546.1"/>
    </source>
</evidence>
<dbReference type="EMBL" id="BMDH01000001">
    <property type="protein sequence ID" value="GGI12546.1"/>
    <property type="molecule type" value="Genomic_DNA"/>
</dbReference>
<dbReference type="PANTHER" id="PTHR30580">
    <property type="entry name" value="PRIMOSOMAL PROTEIN N"/>
    <property type="match status" value="1"/>
</dbReference>
<dbReference type="GO" id="GO:0006270">
    <property type="term" value="P:DNA replication initiation"/>
    <property type="evidence" value="ECO:0007669"/>
    <property type="project" value="TreeGrafter"/>
</dbReference>
<dbReference type="RefSeq" id="WP_188354351.1">
    <property type="nucleotide sequence ID" value="NZ_BMDH01000001.1"/>
</dbReference>
<dbReference type="PANTHER" id="PTHR30580:SF0">
    <property type="entry name" value="PRIMOSOMAL PROTEIN N"/>
    <property type="match status" value="1"/>
</dbReference>
<proteinExistence type="predicted"/>
<dbReference type="Proteomes" id="UP000619536">
    <property type="component" value="Unassembled WGS sequence"/>
</dbReference>
<dbReference type="Gene3D" id="3.40.50.300">
    <property type="entry name" value="P-loop containing nucleotide triphosphate hydrolases"/>
    <property type="match status" value="1"/>
</dbReference>
<dbReference type="GO" id="GO:0043138">
    <property type="term" value="F:3'-5' DNA helicase activity"/>
    <property type="evidence" value="ECO:0007669"/>
    <property type="project" value="TreeGrafter"/>
</dbReference>
<gene>
    <name evidence="5" type="primary">priA</name>
    <name evidence="5" type="ORF">GCM10007377_01500</name>
</gene>
<dbReference type="InterPro" id="IPR027417">
    <property type="entry name" value="P-loop_NTPase"/>
</dbReference>
<reference evidence="5" key="2">
    <citation type="submission" date="2020-09" db="EMBL/GenBank/DDBJ databases">
        <authorList>
            <person name="Sun Q."/>
            <person name="Sedlacek I."/>
        </authorList>
    </citation>
    <scope>NUCLEOTIDE SEQUENCE</scope>
    <source>
        <strain evidence="5">CCM 8606</strain>
    </source>
</reference>
<organism evidence="5 6">
    <name type="scientific">Galliscardovia ingluviei</name>
    <dbReference type="NCBI Taxonomy" id="1769422"/>
    <lineage>
        <taxon>Bacteria</taxon>
        <taxon>Bacillati</taxon>
        <taxon>Actinomycetota</taxon>
        <taxon>Actinomycetes</taxon>
        <taxon>Bifidobacteriales</taxon>
        <taxon>Bifidobacteriaceae</taxon>
        <taxon>Galliscardovia</taxon>
    </lineage>
</organism>
<dbReference type="Pfam" id="PF17764">
    <property type="entry name" value="PriA_3primeBD"/>
    <property type="match status" value="1"/>
</dbReference>
<keyword evidence="6" id="KW-1185">Reference proteome</keyword>
<feature type="domain" description="Primosomal protein N' 3' DNA-binding" evidence="4">
    <location>
        <begin position="56"/>
        <end position="155"/>
    </location>
</feature>
<sequence>MSSSPKSNEEHNDIAARQQIAQQAQQLALDGLAPRKRKRANHKIHVPADHKPIASVMLDVQATHLGRTFDYLVDQSQDSQALPGVRVRVRFGHQLLDGIIWKRQEHSDTPTASLRFLERVISPVIVADEAMRGDIEAIADAYGGTPANIIRLAIPPRVARVDTWLTERAERTQRHNTQLPFGTRTEHIQQSSEQAWKRIQSQYSGSDQLRNALQAHATQTVVYQTLPGPRLWAKDLAWVVVQGLLEGRSIAVVLPDVRRLTDMASALAAYGLTPFTCQDEASGIYSGDVVTLYSTMTPEERYRGYMALASGQVSCVIGLRATMYAPLTKRPVYIVVDDDVYQYADGFMPYPQVRHVLALRARRHDGTLIVASHARSAMSQWQIEQRQASEVIPYRATLKTHMPWVRWLNPEDATQQGDPTAHTRLPHRAVEAVYQALKKGPVLVAMPHASTSSVFACGTCHTLARCHICQGPLQSAQAYAPQCAWCGTPAVHFSCPKCGGTQLQTVRVGSLDTVQELRDVLRNVPIVVSNPDQPRGIVEQIDYSSVVVLASYGAIPRVTTPHGYGTYRAVLLIDAWVSLYAQGIDARIDMLQQWMQAASMAASRANEGQVLLIGQADEAMANSLMQWDSSILAQEELQERAAAVFPPVISAATVWGERDAVTQTLHDIGVLDGPWATVHCGDMDWPSVLGPRPIAPEPNERGQLDIAQDRVRAIIRVSHDQRDELALRLRASIAKHAAGRARTELRFAMDPKDVL</sequence>
<evidence type="ECO:0000256" key="3">
    <source>
        <dbReference type="ARBA" id="ARBA00023125"/>
    </source>
</evidence>
<dbReference type="Gene3D" id="3.40.1440.60">
    <property type="entry name" value="PriA, 3(prime) DNA-binding domain"/>
    <property type="match status" value="1"/>
</dbReference>
<dbReference type="GO" id="GO:0005524">
    <property type="term" value="F:ATP binding"/>
    <property type="evidence" value="ECO:0007669"/>
    <property type="project" value="UniProtKB-KW"/>
</dbReference>
<evidence type="ECO:0000256" key="2">
    <source>
        <dbReference type="ARBA" id="ARBA00022840"/>
    </source>
</evidence>